<name>A0A0N5ABA5_9BILA</name>
<organism evidence="1 2">
    <name type="scientific">Syphacia muris</name>
    <dbReference type="NCBI Taxonomy" id="451379"/>
    <lineage>
        <taxon>Eukaryota</taxon>
        <taxon>Metazoa</taxon>
        <taxon>Ecdysozoa</taxon>
        <taxon>Nematoda</taxon>
        <taxon>Chromadorea</taxon>
        <taxon>Rhabditida</taxon>
        <taxon>Spirurina</taxon>
        <taxon>Oxyuridomorpha</taxon>
        <taxon>Oxyuroidea</taxon>
        <taxon>Oxyuridae</taxon>
        <taxon>Syphacia</taxon>
    </lineage>
</organism>
<dbReference type="AlphaFoldDB" id="A0A0N5ABA5"/>
<protein>
    <submittedName>
        <fullName evidence="2">DOMON domain-containing protein</fullName>
    </submittedName>
</protein>
<evidence type="ECO:0000313" key="2">
    <source>
        <dbReference type="WBParaSite" id="SMUV_0000143101-mRNA-1"/>
    </source>
</evidence>
<dbReference type="InterPro" id="IPR013780">
    <property type="entry name" value="Glyco_hydro_b"/>
</dbReference>
<proteinExistence type="predicted"/>
<dbReference type="Proteomes" id="UP000046393">
    <property type="component" value="Unplaced"/>
</dbReference>
<keyword evidence="1" id="KW-1185">Reference proteome</keyword>
<dbReference type="WBParaSite" id="SMUV_0000143101-mRNA-1">
    <property type="protein sequence ID" value="SMUV_0000143101-mRNA-1"/>
    <property type="gene ID" value="SMUV_0000143101"/>
</dbReference>
<dbReference type="Gene3D" id="2.60.40.1180">
    <property type="entry name" value="Golgi alpha-mannosidase II"/>
    <property type="match status" value="1"/>
</dbReference>
<sequence>LFVAGKIIPRQEPTVHTKTTRSKPLTLLIGALENLDGNGKASSHVTLSSWSASGEMYYDDGDSIIDIIGEYKKLCFLEFKYAASGAVANLSISRGLCTDPSEVSLNEIVVFGQRSAASNLRLSGVNVNASFPSDEVYGTYTIKLDKPLSLKGVELAWDLEAMTPTAVPTTNSPPFTTSSAIITTSESTFHVVLFGLAALLYSMF</sequence>
<accession>A0A0N5ABA5</accession>
<evidence type="ECO:0000313" key="1">
    <source>
        <dbReference type="Proteomes" id="UP000046393"/>
    </source>
</evidence>
<reference evidence="2" key="1">
    <citation type="submission" date="2017-02" db="UniProtKB">
        <authorList>
            <consortium name="WormBaseParasite"/>
        </authorList>
    </citation>
    <scope>IDENTIFICATION</scope>
</reference>